<dbReference type="EMBL" id="BSPC01000034">
    <property type="protein sequence ID" value="GLS20783.1"/>
    <property type="molecule type" value="Genomic_DNA"/>
</dbReference>
<keyword evidence="3" id="KW-1185">Reference proteome</keyword>
<name>A0ABQ6CLY2_9HYPH</name>
<organism evidence="2 3">
    <name type="scientific">Labrys miyagiensis</name>
    <dbReference type="NCBI Taxonomy" id="346912"/>
    <lineage>
        <taxon>Bacteria</taxon>
        <taxon>Pseudomonadati</taxon>
        <taxon>Pseudomonadota</taxon>
        <taxon>Alphaproteobacteria</taxon>
        <taxon>Hyphomicrobiales</taxon>
        <taxon>Xanthobacteraceae</taxon>
        <taxon>Labrys</taxon>
    </lineage>
</organism>
<proteinExistence type="predicted"/>
<accession>A0ABQ6CLY2</accession>
<evidence type="ECO:0000313" key="2">
    <source>
        <dbReference type="EMBL" id="GLS20783.1"/>
    </source>
</evidence>
<dbReference type="Proteomes" id="UP001156882">
    <property type="component" value="Unassembled WGS sequence"/>
</dbReference>
<evidence type="ECO:0000313" key="3">
    <source>
        <dbReference type="Proteomes" id="UP001156882"/>
    </source>
</evidence>
<feature type="compositionally biased region" description="Basic and acidic residues" evidence="1">
    <location>
        <begin position="55"/>
        <end position="67"/>
    </location>
</feature>
<evidence type="ECO:0000256" key="1">
    <source>
        <dbReference type="SAM" id="MobiDB-lite"/>
    </source>
</evidence>
<sequence length="91" mass="9639">MLTSSYLEEGKGIGGLPYSKRTWGNTPKKGIAEMPQETPWLGPRTSSSALGNDPFYDKGRADGDVRGPSHGALQANALRDPRNGSIPASPV</sequence>
<feature type="region of interest" description="Disordered" evidence="1">
    <location>
        <begin position="1"/>
        <end position="91"/>
    </location>
</feature>
<comment type="caution">
    <text evidence="2">The sequence shown here is derived from an EMBL/GenBank/DDBJ whole genome shotgun (WGS) entry which is preliminary data.</text>
</comment>
<reference evidence="3" key="1">
    <citation type="journal article" date="2019" name="Int. J. Syst. Evol. Microbiol.">
        <title>The Global Catalogue of Microorganisms (GCM) 10K type strain sequencing project: providing services to taxonomists for standard genome sequencing and annotation.</title>
        <authorList>
            <consortium name="The Broad Institute Genomics Platform"/>
            <consortium name="The Broad Institute Genome Sequencing Center for Infectious Disease"/>
            <person name="Wu L."/>
            <person name="Ma J."/>
        </authorList>
    </citation>
    <scope>NUCLEOTIDE SEQUENCE [LARGE SCALE GENOMIC DNA]</scope>
    <source>
        <strain evidence="3">NBRC 101365</strain>
    </source>
</reference>
<protein>
    <submittedName>
        <fullName evidence="2">Uncharacterized protein</fullName>
    </submittedName>
</protein>
<gene>
    <name evidence="2" type="ORF">GCM10007874_38000</name>
</gene>